<organism evidence="1 2">
    <name type="scientific">Halioglobus maricola</name>
    <dbReference type="NCBI Taxonomy" id="2601894"/>
    <lineage>
        <taxon>Bacteria</taxon>
        <taxon>Pseudomonadati</taxon>
        <taxon>Pseudomonadota</taxon>
        <taxon>Gammaproteobacteria</taxon>
        <taxon>Cellvibrionales</taxon>
        <taxon>Halieaceae</taxon>
        <taxon>Halioglobus</taxon>
    </lineage>
</organism>
<keyword evidence="2" id="KW-1185">Reference proteome</keyword>
<dbReference type="KEGG" id="halc:EY643_13120"/>
<accession>A0A5P9NKX7</accession>
<name>A0A5P9NKX7_9GAMM</name>
<dbReference type="Pfam" id="PF07254">
    <property type="entry name" value="Cpta_toxin"/>
    <property type="match status" value="1"/>
</dbReference>
<dbReference type="InterPro" id="IPR009883">
    <property type="entry name" value="YgfX"/>
</dbReference>
<evidence type="ECO:0000313" key="1">
    <source>
        <dbReference type="EMBL" id="QFU76523.1"/>
    </source>
</evidence>
<sequence>MWLPRLVGQPWVGWGLAWREGRWTLDRGAGPEMVQMCRESRAGPGGVFLTVQDMHGARHTLWLLADSVPAQELRKVRVRLLLERRV</sequence>
<dbReference type="AlphaFoldDB" id="A0A5P9NKX7"/>
<dbReference type="OrthoDB" id="4316842at2"/>
<evidence type="ECO:0000313" key="2">
    <source>
        <dbReference type="Proteomes" id="UP000326287"/>
    </source>
</evidence>
<protein>
    <submittedName>
        <fullName evidence="1">Uncharacterized protein</fullName>
    </submittedName>
</protein>
<dbReference type="Proteomes" id="UP000326287">
    <property type="component" value="Chromosome"/>
</dbReference>
<proteinExistence type="predicted"/>
<reference evidence="1 2" key="1">
    <citation type="submission" date="2019-02" db="EMBL/GenBank/DDBJ databases">
        <authorList>
            <person name="Li S.-H."/>
        </authorList>
    </citation>
    <scope>NUCLEOTIDE SEQUENCE [LARGE SCALE GENOMIC DNA]</scope>
    <source>
        <strain evidence="1 2">IMCC14385</strain>
    </source>
</reference>
<dbReference type="EMBL" id="CP036422">
    <property type="protein sequence ID" value="QFU76523.1"/>
    <property type="molecule type" value="Genomic_DNA"/>
</dbReference>
<gene>
    <name evidence="1" type="ORF">EY643_13120</name>
</gene>